<dbReference type="Pfam" id="PF14714">
    <property type="entry name" value="KH_dom-like"/>
    <property type="match status" value="1"/>
</dbReference>
<comment type="similarity">
    <text evidence="1 7">Belongs to the TRAFAC class TrmE-Era-EngA-EngB-Septin-like GTPase superfamily. EngA (Der) GTPase family.</text>
</comment>
<accession>A0AAW1QIF9</accession>
<dbReference type="HAMAP" id="MF_00195">
    <property type="entry name" value="GTPase_Der"/>
    <property type="match status" value="1"/>
</dbReference>
<evidence type="ECO:0000313" key="10">
    <source>
        <dbReference type="Proteomes" id="UP001445335"/>
    </source>
</evidence>
<dbReference type="InterPro" id="IPR006073">
    <property type="entry name" value="GTP-bd"/>
</dbReference>
<keyword evidence="6 7" id="KW-0342">GTP-binding</keyword>
<dbReference type="InterPro" id="IPR031166">
    <property type="entry name" value="G_ENGA"/>
</dbReference>
<dbReference type="Proteomes" id="UP001445335">
    <property type="component" value="Unassembled WGS sequence"/>
</dbReference>
<dbReference type="GO" id="GO:0042254">
    <property type="term" value="P:ribosome biogenesis"/>
    <property type="evidence" value="ECO:0007669"/>
    <property type="project" value="UniProtKB-KW"/>
</dbReference>
<organism evidence="9 10">
    <name type="scientific">Elliptochloris bilobata</name>
    <dbReference type="NCBI Taxonomy" id="381761"/>
    <lineage>
        <taxon>Eukaryota</taxon>
        <taxon>Viridiplantae</taxon>
        <taxon>Chlorophyta</taxon>
        <taxon>core chlorophytes</taxon>
        <taxon>Trebouxiophyceae</taxon>
        <taxon>Trebouxiophyceae incertae sedis</taxon>
        <taxon>Elliptochloris clade</taxon>
        <taxon>Elliptochloris</taxon>
    </lineage>
</organism>
<dbReference type="NCBIfam" id="TIGR03594">
    <property type="entry name" value="GTPase_EngA"/>
    <property type="match status" value="1"/>
</dbReference>
<dbReference type="NCBIfam" id="TIGR00231">
    <property type="entry name" value="small_GTP"/>
    <property type="match status" value="1"/>
</dbReference>
<dbReference type="FunFam" id="3.40.50.300:FF:000040">
    <property type="entry name" value="GTPase Der"/>
    <property type="match status" value="1"/>
</dbReference>
<evidence type="ECO:0000256" key="3">
    <source>
        <dbReference type="ARBA" id="ARBA00022517"/>
    </source>
</evidence>
<keyword evidence="3" id="KW-0690">Ribosome biogenesis</keyword>
<sequence>MLPKVAIVGRPNVGKSALFNRLTGANTAIVYDYPGVTRDRLYTRAGWGAAEFVIIDTGGLVSDAAALPEHPRAAPGQAPRALEPGLPQAIERQAAAGAAEADVLVMVVDGQAGVTAADEEIAAWLRRTHPRTPVLLAVNKCENARLADIQAADFWALGLEPIAVSAISGTGSGDLLDRLVAALPPPPPADAADTIEEPLAVAIIGRPNVGKSSLLNALAGAERSIVSPVAGTTRDAVDTEVIGTDGRHFTLIDTAGIRKRARVSGSIDGAEPLSVSRAIGAVRRAEVVLLVLDGQSCAPDGRLAVAQQDYRLAELVAEQGRACVLVVNKWDAVAGKDSDTLSRAREELLQQLRPLSWAVVVFTSAVTGQRVGKLLEAAAAASAEHRRRVSTATLNLVLREAANWRSPPTARGTPRKGRIYYATQAATRPPTFVCFVNEAGLFTDEYRRYLERQLRDNVGFPGTPLRIYFRGKPPRANTGGGRPAISTD</sequence>
<dbReference type="PROSITE" id="PS51712">
    <property type="entry name" value="G_ENGA"/>
    <property type="match status" value="1"/>
</dbReference>
<keyword evidence="10" id="KW-1185">Reference proteome</keyword>
<dbReference type="SUPFAM" id="SSF52540">
    <property type="entry name" value="P-loop containing nucleoside triphosphate hydrolases"/>
    <property type="match status" value="2"/>
</dbReference>
<keyword evidence="4 7" id="KW-0677">Repeat</keyword>
<dbReference type="CDD" id="cd01894">
    <property type="entry name" value="EngA1"/>
    <property type="match status" value="1"/>
</dbReference>
<dbReference type="InterPro" id="IPR016484">
    <property type="entry name" value="GTPase_Der"/>
</dbReference>
<evidence type="ECO:0000256" key="6">
    <source>
        <dbReference type="ARBA" id="ARBA00023134"/>
    </source>
</evidence>
<name>A0AAW1QIF9_9CHLO</name>
<dbReference type="GO" id="GO:0009507">
    <property type="term" value="C:chloroplast"/>
    <property type="evidence" value="ECO:0007669"/>
    <property type="project" value="TreeGrafter"/>
</dbReference>
<keyword evidence="5 7" id="KW-0547">Nucleotide-binding</keyword>
<comment type="caution">
    <text evidence="9">The sequence shown here is derived from an EMBL/GenBank/DDBJ whole genome shotgun (WGS) entry which is preliminary data.</text>
</comment>
<evidence type="ECO:0000256" key="1">
    <source>
        <dbReference type="ARBA" id="ARBA00008279"/>
    </source>
</evidence>
<dbReference type="PRINTS" id="PR00326">
    <property type="entry name" value="GTP1OBG"/>
</dbReference>
<dbReference type="InterPro" id="IPR005225">
    <property type="entry name" value="Small_GTP-bd"/>
</dbReference>
<evidence type="ECO:0000259" key="8">
    <source>
        <dbReference type="PROSITE" id="PS51712"/>
    </source>
</evidence>
<dbReference type="Gene3D" id="3.30.300.20">
    <property type="match status" value="1"/>
</dbReference>
<protein>
    <recommendedName>
        <fullName evidence="2 7">GTPase Der</fullName>
    </recommendedName>
</protein>
<dbReference type="CDD" id="cd01895">
    <property type="entry name" value="EngA2"/>
    <property type="match status" value="1"/>
</dbReference>
<evidence type="ECO:0000256" key="7">
    <source>
        <dbReference type="RuleBase" id="RU004481"/>
    </source>
</evidence>
<dbReference type="InterPro" id="IPR015946">
    <property type="entry name" value="KH_dom-like_a/b"/>
</dbReference>
<evidence type="ECO:0000256" key="4">
    <source>
        <dbReference type="ARBA" id="ARBA00022737"/>
    </source>
</evidence>
<comment type="function">
    <text evidence="7">GTPase that plays an essential role in the late steps of ribosome biogenesis.</text>
</comment>
<dbReference type="InterPro" id="IPR032859">
    <property type="entry name" value="KH_dom-like"/>
</dbReference>
<dbReference type="FunFam" id="3.40.50.300:FF:001185">
    <property type="entry name" value="GTPase Der"/>
    <property type="match status" value="1"/>
</dbReference>
<reference evidence="9 10" key="1">
    <citation type="journal article" date="2024" name="Nat. Commun.">
        <title>Phylogenomics reveals the evolutionary origins of lichenization in chlorophyte algae.</title>
        <authorList>
            <person name="Puginier C."/>
            <person name="Libourel C."/>
            <person name="Otte J."/>
            <person name="Skaloud P."/>
            <person name="Haon M."/>
            <person name="Grisel S."/>
            <person name="Petersen M."/>
            <person name="Berrin J.G."/>
            <person name="Delaux P.M."/>
            <person name="Dal Grande F."/>
            <person name="Keller J."/>
        </authorList>
    </citation>
    <scope>NUCLEOTIDE SEQUENCE [LARGE SCALE GENOMIC DNA]</scope>
    <source>
        <strain evidence="9 10">SAG 245.80</strain>
    </source>
</reference>
<evidence type="ECO:0000256" key="2">
    <source>
        <dbReference type="ARBA" id="ARBA00020953"/>
    </source>
</evidence>
<dbReference type="PANTHER" id="PTHR43834">
    <property type="entry name" value="GTPASE DER"/>
    <property type="match status" value="1"/>
</dbReference>
<dbReference type="EMBL" id="JALJOU010000105">
    <property type="protein sequence ID" value="KAK9821220.1"/>
    <property type="molecule type" value="Genomic_DNA"/>
</dbReference>
<proteinExistence type="inferred from homology"/>
<dbReference type="PANTHER" id="PTHR43834:SF2">
    <property type="entry name" value="GTPASE DER"/>
    <property type="match status" value="1"/>
</dbReference>
<dbReference type="FunFam" id="3.30.300.20:FF:000004">
    <property type="entry name" value="GTPase Der"/>
    <property type="match status" value="1"/>
</dbReference>
<feature type="domain" description="EngA-type G" evidence="8">
    <location>
        <begin position="199"/>
        <end position="386"/>
    </location>
</feature>
<gene>
    <name evidence="9" type="ORF">WJX81_001720</name>
</gene>
<dbReference type="AlphaFoldDB" id="A0AAW1QIF9"/>
<dbReference type="Pfam" id="PF01926">
    <property type="entry name" value="MMR_HSR1"/>
    <property type="match status" value="2"/>
</dbReference>
<evidence type="ECO:0000313" key="9">
    <source>
        <dbReference type="EMBL" id="KAK9821220.1"/>
    </source>
</evidence>
<dbReference type="InterPro" id="IPR027417">
    <property type="entry name" value="P-loop_NTPase"/>
</dbReference>
<dbReference type="PIRSF" id="PIRSF006485">
    <property type="entry name" value="GTP-binding_EngA"/>
    <property type="match status" value="1"/>
</dbReference>
<dbReference type="Gene3D" id="3.40.50.300">
    <property type="entry name" value="P-loop containing nucleotide triphosphate hydrolases"/>
    <property type="match status" value="2"/>
</dbReference>
<dbReference type="GO" id="GO:0005525">
    <property type="term" value="F:GTP binding"/>
    <property type="evidence" value="ECO:0007669"/>
    <property type="project" value="UniProtKB-KW"/>
</dbReference>
<evidence type="ECO:0000256" key="5">
    <source>
        <dbReference type="ARBA" id="ARBA00022741"/>
    </source>
</evidence>